<accession>A0A9N7NNH8</accession>
<dbReference type="AlphaFoldDB" id="A0A9N7NNH8"/>
<protein>
    <submittedName>
        <fullName evidence="1">Uncharacterized protein</fullName>
    </submittedName>
</protein>
<dbReference type="Proteomes" id="UP001153555">
    <property type="component" value="Unassembled WGS sequence"/>
</dbReference>
<name>A0A9N7NNH8_STRHE</name>
<keyword evidence="2" id="KW-1185">Reference proteome</keyword>
<reference evidence="1" key="1">
    <citation type="submission" date="2019-12" db="EMBL/GenBank/DDBJ databases">
        <authorList>
            <person name="Scholes J."/>
        </authorList>
    </citation>
    <scope>NUCLEOTIDE SEQUENCE</scope>
</reference>
<sequence>MFFLEPVDLHRLVVPDRRLGPDDGLVLLAMLLLWVREGEDDEGPRRNLQMPRTMFDNNPKRYFLCFFFCLLFRAGQSSLPQGEKQHSCAIRIHPLLQSSENVCQGHPLQVRMRLDQIKGVQIEPIQPEILHYRVFEPIILRGGGFE</sequence>
<proteinExistence type="predicted"/>
<evidence type="ECO:0000313" key="2">
    <source>
        <dbReference type="Proteomes" id="UP001153555"/>
    </source>
</evidence>
<organism evidence="1 2">
    <name type="scientific">Striga hermonthica</name>
    <name type="common">Purple witchweed</name>
    <name type="synonym">Buchnera hermonthica</name>
    <dbReference type="NCBI Taxonomy" id="68872"/>
    <lineage>
        <taxon>Eukaryota</taxon>
        <taxon>Viridiplantae</taxon>
        <taxon>Streptophyta</taxon>
        <taxon>Embryophyta</taxon>
        <taxon>Tracheophyta</taxon>
        <taxon>Spermatophyta</taxon>
        <taxon>Magnoliopsida</taxon>
        <taxon>eudicotyledons</taxon>
        <taxon>Gunneridae</taxon>
        <taxon>Pentapetalae</taxon>
        <taxon>asterids</taxon>
        <taxon>lamiids</taxon>
        <taxon>Lamiales</taxon>
        <taxon>Orobanchaceae</taxon>
        <taxon>Buchnereae</taxon>
        <taxon>Striga</taxon>
    </lineage>
</organism>
<dbReference type="EMBL" id="CACSLK010027833">
    <property type="protein sequence ID" value="CAA0832435.1"/>
    <property type="molecule type" value="Genomic_DNA"/>
</dbReference>
<comment type="caution">
    <text evidence="1">The sequence shown here is derived from an EMBL/GenBank/DDBJ whole genome shotgun (WGS) entry which is preliminary data.</text>
</comment>
<feature type="non-terminal residue" evidence="1">
    <location>
        <position position="1"/>
    </location>
</feature>
<evidence type="ECO:0000313" key="1">
    <source>
        <dbReference type="EMBL" id="CAA0832435.1"/>
    </source>
</evidence>
<feature type="non-terminal residue" evidence="1">
    <location>
        <position position="146"/>
    </location>
</feature>
<gene>
    <name evidence="1" type="ORF">SHERM_27730</name>
</gene>
<dbReference type="OrthoDB" id="10592328at2759"/>